<keyword evidence="2" id="KW-1185">Reference proteome</keyword>
<evidence type="ECO:0000313" key="2">
    <source>
        <dbReference type="Proteomes" id="UP001305414"/>
    </source>
</evidence>
<organism evidence="1 2">
    <name type="scientific">Xylaria bambusicola</name>
    <dbReference type="NCBI Taxonomy" id="326684"/>
    <lineage>
        <taxon>Eukaryota</taxon>
        <taxon>Fungi</taxon>
        <taxon>Dikarya</taxon>
        <taxon>Ascomycota</taxon>
        <taxon>Pezizomycotina</taxon>
        <taxon>Sordariomycetes</taxon>
        <taxon>Xylariomycetidae</taxon>
        <taxon>Xylariales</taxon>
        <taxon>Xylariaceae</taxon>
        <taxon>Xylaria</taxon>
    </lineage>
</organism>
<name>A0AAN7V4B3_9PEZI</name>
<proteinExistence type="predicted"/>
<gene>
    <name evidence="1" type="ORF">RRF57_012551</name>
</gene>
<comment type="caution">
    <text evidence="1">The sequence shown here is derived from an EMBL/GenBank/DDBJ whole genome shotgun (WGS) entry which is preliminary data.</text>
</comment>
<accession>A0AAN7V4B3</accession>
<dbReference type="Proteomes" id="UP001305414">
    <property type="component" value="Unassembled WGS sequence"/>
</dbReference>
<reference evidence="1 2" key="1">
    <citation type="submission" date="2023-10" db="EMBL/GenBank/DDBJ databases">
        <title>Draft genome sequence of Xylaria bambusicola isolate GMP-LS, the root and basal stem rot pathogen of sugarcane in Indonesia.</title>
        <authorList>
            <person name="Selvaraj P."/>
            <person name="Muralishankar V."/>
            <person name="Muruganantham S."/>
            <person name="Sp S."/>
            <person name="Haryani S."/>
            <person name="Lau K.J.X."/>
            <person name="Naqvi N.I."/>
        </authorList>
    </citation>
    <scope>NUCLEOTIDE SEQUENCE [LARGE SCALE GENOMIC DNA]</scope>
    <source>
        <strain evidence="1">GMP-LS</strain>
    </source>
</reference>
<protein>
    <submittedName>
        <fullName evidence="1">Uncharacterized protein</fullName>
    </submittedName>
</protein>
<dbReference type="AlphaFoldDB" id="A0AAN7V4B3"/>
<sequence length="86" mass="8927">MAFVVRAIEILTIPAGGKYDSGTDATGAHLAREGCRVRSVAGRAVASHDAFAGFQTTMADICEIPCFLAECGISSKHSEALGKVTI</sequence>
<evidence type="ECO:0000313" key="1">
    <source>
        <dbReference type="EMBL" id="KAK5636839.1"/>
    </source>
</evidence>
<dbReference type="EMBL" id="JAWHQM010000080">
    <property type="protein sequence ID" value="KAK5636839.1"/>
    <property type="molecule type" value="Genomic_DNA"/>
</dbReference>